<sequence>MSAASAGIRTYGKRPAIKRKQTIEIPELDQSQASPTKRRKISPEATDTEESLPVKPKVKTTYGSPRKQPSTPQVVQPDSSPKAARDLSRIFDSITPASPSPSPSKLAKRMLSRSKTESSIESRTPTPANTMDRTPSLPIFPSLSQSDIFKSPKPVAPLLPLLAPGVKSTRTYATKFRRILEIPVPANGDPLAQTVDDDVGFDAPESYASLRTRWGVDNSEDDPYPRLSHSPTKSNSATPDVSPSRAGKGKSRTNVPAVRPPPIPAGMMNSRKSISELRNKGESRRFLDEVGYLFEGMDQKGGIGLRRASALEVTTKLCDPDFTRKAKAADFFSRTWNVFLDSGAGKGEDKILDVLLTFFVSLVARDPASLLELAERPVLNSPSSPVHKAKETDKNDDSSLVGILFRLLQEIPPNLDPLVLISPQSKATDADLKKAGINKKDKLTLTTIYKTIQSKSRLFFPSTPISMSLMVTYSLQALPSHLIPSAHFPTFLSSLRLALTPHPSTSLSSTLSSHWMDAVSRLPFEAVYYHLRLMDTYLLDQWDQTPTQAAESANEDELNIARDSWLAEDFIALGVCIELVKGNEDTLDAFPIQKCLDTILRVLVSLTHSDEHWGRKVVRSEYGMGFLMRTLARTGREFQMSRFAVKEEEGVDDFKCEDSADKEEEEEENGVRLESYALDTLCLALGLLTNLVQIVEEAKDVVRKTRLKPSCPLKKRTCARKCSCPQSKSGIDILAELYAQQQHVKDEPSPSSSPQHQKPLAVEDTPETRAEADASFLRGHLAVLFGLLMVGNPENQSMVLAALPSASPSPAPPNIHVIGKGKEKHAKRAKLARLVEQAKDFAVFYTVISNHTGGEKESKVAREVVRFLETQRDSVV</sequence>
<reference evidence="5" key="2">
    <citation type="submission" date="2015-01" db="EMBL/GenBank/DDBJ databases">
        <title>Evolutionary Origins and Diversification of the Mycorrhizal Mutualists.</title>
        <authorList>
            <consortium name="DOE Joint Genome Institute"/>
            <consortium name="Mycorrhizal Genomics Consortium"/>
            <person name="Kohler A."/>
            <person name="Kuo A."/>
            <person name="Nagy L.G."/>
            <person name="Floudas D."/>
            <person name="Copeland A."/>
            <person name="Barry K.W."/>
            <person name="Cichocki N."/>
            <person name="Veneault-Fourrey C."/>
            <person name="LaButti K."/>
            <person name="Lindquist E.A."/>
            <person name="Lipzen A."/>
            <person name="Lundell T."/>
            <person name="Morin E."/>
            <person name="Murat C."/>
            <person name="Riley R."/>
            <person name="Ohm R."/>
            <person name="Sun H."/>
            <person name="Tunlid A."/>
            <person name="Henrissat B."/>
            <person name="Grigoriev I.V."/>
            <person name="Hibbett D.S."/>
            <person name="Martin F."/>
        </authorList>
    </citation>
    <scope>NUCLEOTIDE SEQUENCE [LARGE SCALE GENOMIC DNA]</scope>
    <source>
        <strain evidence="5">h7</strain>
    </source>
</reference>
<dbReference type="Pfam" id="PF07814">
    <property type="entry name" value="WAPL"/>
    <property type="match status" value="1"/>
</dbReference>
<feature type="compositionally biased region" description="Polar residues" evidence="2">
    <location>
        <begin position="229"/>
        <end position="241"/>
    </location>
</feature>
<feature type="region of interest" description="Disordered" evidence="2">
    <location>
        <begin position="212"/>
        <end position="269"/>
    </location>
</feature>
<feature type="compositionally biased region" description="Polar residues" evidence="2">
    <location>
        <begin position="61"/>
        <end position="79"/>
    </location>
</feature>
<accession>A0A0C3CKX7</accession>
<name>A0A0C3CKX7_HEBCY</name>
<evidence type="ECO:0000256" key="2">
    <source>
        <dbReference type="SAM" id="MobiDB-lite"/>
    </source>
</evidence>
<gene>
    <name evidence="4" type="ORF">M413DRAFT_24942</name>
</gene>
<evidence type="ECO:0000259" key="3">
    <source>
        <dbReference type="Pfam" id="PF07814"/>
    </source>
</evidence>
<reference evidence="4 5" key="1">
    <citation type="submission" date="2014-04" db="EMBL/GenBank/DDBJ databases">
        <authorList>
            <consortium name="DOE Joint Genome Institute"/>
            <person name="Kuo A."/>
            <person name="Gay G."/>
            <person name="Dore J."/>
            <person name="Kohler A."/>
            <person name="Nagy L.G."/>
            <person name="Floudas D."/>
            <person name="Copeland A."/>
            <person name="Barry K.W."/>
            <person name="Cichocki N."/>
            <person name="Veneault-Fourrey C."/>
            <person name="LaButti K."/>
            <person name="Lindquist E.A."/>
            <person name="Lipzen A."/>
            <person name="Lundell T."/>
            <person name="Morin E."/>
            <person name="Murat C."/>
            <person name="Sun H."/>
            <person name="Tunlid A."/>
            <person name="Henrissat B."/>
            <person name="Grigoriev I.V."/>
            <person name="Hibbett D.S."/>
            <person name="Martin F."/>
            <person name="Nordberg H.P."/>
            <person name="Cantor M.N."/>
            <person name="Hua S.X."/>
        </authorList>
    </citation>
    <scope>NUCLEOTIDE SEQUENCE [LARGE SCALE GENOMIC DNA]</scope>
    <source>
        <strain evidence="5">h7</strain>
    </source>
</reference>
<dbReference type="InterPro" id="IPR022771">
    <property type="entry name" value="WAPL_C"/>
</dbReference>
<evidence type="ECO:0000313" key="4">
    <source>
        <dbReference type="EMBL" id="KIM44446.1"/>
    </source>
</evidence>
<dbReference type="EMBL" id="KN831773">
    <property type="protein sequence ID" value="KIM44446.1"/>
    <property type="molecule type" value="Genomic_DNA"/>
</dbReference>
<dbReference type="InterPro" id="IPR039874">
    <property type="entry name" value="WAPL"/>
</dbReference>
<dbReference type="OrthoDB" id="78088at2759"/>
<dbReference type="InterPro" id="IPR011989">
    <property type="entry name" value="ARM-like"/>
</dbReference>
<feature type="compositionally biased region" description="Polar residues" evidence="2">
    <location>
        <begin position="121"/>
        <end position="133"/>
    </location>
</feature>
<evidence type="ECO:0000313" key="5">
    <source>
        <dbReference type="Proteomes" id="UP000053424"/>
    </source>
</evidence>
<feature type="compositionally biased region" description="Basic residues" evidence="2">
    <location>
        <begin position="11"/>
        <end position="20"/>
    </location>
</feature>
<keyword evidence="5" id="KW-1185">Reference proteome</keyword>
<evidence type="ECO:0000256" key="1">
    <source>
        <dbReference type="ARBA" id="ARBA00006854"/>
    </source>
</evidence>
<dbReference type="Proteomes" id="UP000053424">
    <property type="component" value="Unassembled WGS sequence"/>
</dbReference>
<dbReference type="PANTHER" id="PTHR22100:SF13">
    <property type="entry name" value="WINGS APART-LIKE PROTEIN HOMOLOG"/>
    <property type="match status" value="1"/>
</dbReference>
<dbReference type="AlphaFoldDB" id="A0A0C3CKX7"/>
<feature type="region of interest" description="Disordered" evidence="2">
    <location>
        <begin position="742"/>
        <end position="769"/>
    </location>
</feature>
<dbReference type="HOGENOM" id="CLU_012436_0_0_1"/>
<dbReference type="Gene3D" id="1.25.10.10">
    <property type="entry name" value="Leucine-rich Repeat Variant"/>
    <property type="match status" value="2"/>
</dbReference>
<proteinExistence type="inferred from homology"/>
<dbReference type="PANTHER" id="PTHR22100">
    <property type="entry name" value="WINGS APART-LIKE PROTEIN HOMOLOG"/>
    <property type="match status" value="1"/>
</dbReference>
<feature type="region of interest" description="Disordered" evidence="2">
    <location>
        <begin position="1"/>
        <end position="139"/>
    </location>
</feature>
<dbReference type="STRING" id="686832.A0A0C3CKX7"/>
<comment type="similarity">
    <text evidence="1">Belongs to the WAPL family.</text>
</comment>
<feature type="domain" description="Wings apart-like protein C-terminal" evidence="3">
    <location>
        <begin position="272"/>
        <end position="334"/>
    </location>
</feature>
<protein>
    <recommendedName>
        <fullName evidence="3">Wings apart-like protein C-terminal domain-containing protein</fullName>
    </recommendedName>
</protein>
<organism evidence="4 5">
    <name type="scientific">Hebeloma cylindrosporum</name>
    <dbReference type="NCBI Taxonomy" id="76867"/>
    <lineage>
        <taxon>Eukaryota</taxon>
        <taxon>Fungi</taxon>
        <taxon>Dikarya</taxon>
        <taxon>Basidiomycota</taxon>
        <taxon>Agaricomycotina</taxon>
        <taxon>Agaricomycetes</taxon>
        <taxon>Agaricomycetidae</taxon>
        <taxon>Agaricales</taxon>
        <taxon>Agaricineae</taxon>
        <taxon>Hymenogastraceae</taxon>
        <taxon>Hebeloma</taxon>
    </lineage>
</organism>